<proteinExistence type="predicted"/>
<keyword evidence="1" id="KW-0175">Coiled coil</keyword>
<dbReference type="Proteomes" id="UP000054937">
    <property type="component" value="Unassembled WGS sequence"/>
</dbReference>
<dbReference type="AlphaFoldDB" id="A0A0V0QJN9"/>
<feature type="compositionally biased region" description="Basic and acidic residues" evidence="2">
    <location>
        <begin position="558"/>
        <end position="567"/>
    </location>
</feature>
<evidence type="ECO:0000256" key="1">
    <source>
        <dbReference type="SAM" id="Coils"/>
    </source>
</evidence>
<keyword evidence="4" id="KW-1185">Reference proteome</keyword>
<sequence length="685" mass="82154">MPGKKKKVDPEVLEQQFQQWKQSEEYQQMVKIHDELRKKPKDGRISTTDQYGNDLTGDWQEILDMIYDLFKLMKVKTGKVKNIDQTTVRSILFGKEDKEDQIIKVDGILCGVTKEHADRCDLLRHKLVTEVTERIRLDIQEWTAEEFQQKRKTMIKCMSEFIKFYTQHIKAKSGGHIEIFDMRMAEVLHPLKNLIEINAKYRKFLSDNPNQVEREVRNFKLKAIEEQYVLYFQDILRIIYIYTPEPPYLGYDQNLDCRIRCTPDLNKLFYKINLNGWRDSVCDKWYIEPLYKNFRKFQNTLQVMWFKKINHWKLPLWRNIEMIADIQALINSEIIAERLLGNPLRRDQLNFAYKSVGIIEKADAKIIRDNLLERDSNTIENSIPKLIIYHQIQRMRKWKDKKAEDEEKNRILQETMMELKVMKEEEEAKSPIKQAGLELDPLPAVPQIMLNKVENDDGKSPMKKKKDEVEQEEVELEDPALVQLRKDEEIYGRYFILETLVHPSFLAKFEEACEMLRHINPAVQQDIEDKIIQEGQEPRIKDRKNEKFQKAKNAQSYREQKKIEEHQQTEINIKRPPELWNYPKILEEEHKFRFIAEPNQSYIDRRYEHFDQKLEEIKSHLLQHTPYIWNYMIDRVIDVYAGIYEEDPQDKLPNSEFHIDFPHILKYGPPEQPPEDKNKKNNKKK</sequence>
<comment type="caution">
    <text evidence="3">The sequence shown here is derived from an EMBL/GenBank/DDBJ whole genome shotgun (WGS) entry which is preliminary data.</text>
</comment>
<feature type="region of interest" description="Disordered" evidence="2">
    <location>
        <begin position="546"/>
        <end position="567"/>
    </location>
</feature>
<accession>A0A0V0QJN9</accession>
<name>A0A0V0QJN9_PSEPJ</name>
<dbReference type="InParanoid" id="A0A0V0QJN9"/>
<dbReference type="OrthoDB" id="286277at2759"/>
<evidence type="ECO:0000313" key="3">
    <source>
        <dbReference type="EMBL" id="KRX02422.1"/>
    </source>
</evidence>
<reference evidence="3 4" key="1">
    <citation type="journal article" date="2015" name="Sci. Rep.">
        <title>Genome of the facultative scuticociliatosis pathogen Pseudocohnilembus persalinus provides insight into its virulence through horizontal gene transfer.</title>
        <authorList>
            <person name="Xiong J."/>
            <person name="Wang G."/>
            <person name="Cheng J."/>
            <person name="Tian M."/>
            <person name="Pan X."/>
            <person name="Warren A."/>
            <person name="Jiang C."/>
            <person name="Yuan D."/>
            <person name="Miao W."/>
        </authorList>
    </citation>
    <scope>NUCLEOTIDE SEQUENCE [LARGE SCALE GENOMIC DNA]</scope>
    <source>
        <strain evidence="3">36N120E</strain>
    </source>
</reference>
<dbReference type="OMA" id="THETYIS"/>
<gene>
    <name evidence="3" type="ORF">PPERSA_10039</name>
</gene>
<feature type="coiled-coil region" evidence="1">
    <location>
        <begin position="395"/>
        <end position="429"/>
    </location>
</feature>
<evidence type="ECO:0000256" key="2">
    <source>
        <dbReference type="SAM" id="MobiDB-lite"/>
    </source>
</evidence>
<feature type="region of interest" description="Disordered" evidence="2">
    <location>
        <begin position="663"/>
        <end position="685"/>
    </location>
</feature>
<evidence type="ECO:0000313" key="4">
    <source>
        <dbReference type="Proteomes" id="UP000054937"/>
    </source>
</evidence>
<organism evidence="3 4">
    <name type="scientific">Pseudocohnilembus persalinus</name>
    <name type="common">Ciliate</name>
    <dbReference type="NCBI Taxonomy" id="266149"/>
    <lineage>
        <taxon>Eukaryota</taxon>
        <taxon>Sar</taxon>
        <taxon>Alveolata</taxon>
        <taxon>Ciliophora</taxon>
        <taxon>Intramacronucleata</taxon>
        <taxon>Oligohymenophorea</taxon>
        <taxon>Scuticociliatia</taxon>
        <taxon>Philasterida</taxon>
        <taxon>Pseudocohnilembidae</taxon>
        <taxon>Pseudocohnilembus</taxon>
    </lineage>
</organism>
<protein>
    <submittedName>
        <fullName evidence="3">Uncharacterized protein</fullName>
    </submittedName>
</protein>
<dbReference type="EMBL" id="LDAU01000155">
    <property type="protein sequence ID" value="KRX02422.1"/>
    <property type="molecule type" value="Genomic_DNA"/>
</dbReference>